<evidence type="ECO:0000256" key="2">
    <source>
        <dbReference type="ARBA" id="ARBA00022448"/>
    </source>
</evidence>
<evidence type="ECO:0000256" key="4">
    <source>
        <dbReference type="ARBA" id="ARBA00022982"/>
    </source>
</evidence>
<dbReference type="InterPro" id="IPR049299">
    <property type="entry name" value="Thio2_N"/>
</dbReference>
<dbReference type="PROSITE" id="PS00194">
    <property type="entry name" value="THIOREDOXIN_1"/>
    <property type="match status" value="1"/>
</dbReference>
<name>A0ABQ6A521_9GAMM</name>
<gene>
    <name evidence="9" type="primary">trxC</name>
    <name evidence="9" type="ORF">GCM10007878_26340</name>
</gene>
<dbReference type="Pfam" id="PF00085">
    <property type="entry name" value="Thioredoxin"/>
    <property type="match status" value="1"/>
</dbReference>
<evidence type="ECO:0000313" key="10">
    <source>
        <dbReference type="Proteomes" id="UP001156682"/>
    </source>
</evidence>
<accession>A0ABQ6A521</accession>
<proteinExistence type="inferred from homology"/>
<comment type="caution">
    <text evidence="9">The sequence shown here is derived from an EMBL/GenBank/DDBJ whole genome shotgun (WGS) entry which is preliminary data.</text>
</comment>
<evidence type="ECO:0000313" key="9">
    <source>
        <dbReference type="EMBL" id="GLR65195.1"/>
    </source>
</evidence>
<dbReference type="SUPFAM" id="SSF52833">
    <property type="entry name" value="Thioredoxin-like"/>
    <property type="match status" value="1"/>
</dbReference>
<dbReference type="PANTHER" id="PTHR45663">
    <property type="entry name" value="GEO12009P1"/>
    <property type="match status" value="1"/>
</dbReference>
<organism evidence="9 10">
    <name type="scientific">Marinospirillum insulare</name>
    <dbReference type="NCBI Taxonomy" id="217169"/>
    <lineage>
        <taxon>Bacteria</taxon>
        <taxon>Pseudomonadati</taxon>
        <taxon>Pseudomonadota</taxon>
        <taxon>Gammaproteobacteria</taxon>
        <taxon>Oceanospirillales</taxon>
        <taxon>Oceanospirillaceae</taxon>
        <taxon>Marinospirillum</taxon>
    </lineage>
</organism>
<keyword evidence="2" id="KW-0813">Transport</keyword>
<evidence type="ECO:0000256" key="6">
    <source>
        <dbReference type="ARBA" id="ARBA00023284"/>
    </source>
</evidence>
<dbReference type="Proteomes" id="UP001156682">
    <property type="component" value="Unassembled WGS sequence"/>
</dbReference>
<dbReference type="Gene3D" id="2.30.30.380">
    <property type="entry name" value="Zn-finger domain of Sec23/24"/>
    <property type="match status" value="1"/>
</dbReference>
<keyword evidence="10" id="KW-1185">Reference proteome</keyword>
<keyword evidence="4" id="KW-0249">Electron transport</keyword>
<keyword evidence="6" id="KW-0676">Redox-active center</keyword>
<dbReference type="InterPro" id="IPR036249">
    <property type="entry name" value="Thioredoxin-like_sf"/>
</dbReference>
<dbReference type="EMBL" id="BSOR01000079">
    <property type="protein sequence ID" value="GLR65195.1"/>
    <property type="molecule type" value="Genomic_DNA"/>
</dbReference>
<dbReference type="Gene3D" id="3.40.30.10">
    <property type="entry name" value="Glutaredoxin"/>
    <property type="match status" value="1"/>
</dbReference>
<dbReference type="PRINTS" id="PR00421">
    <property type="entry name" value="THIOREDOXIN"/>
</dbReference>
<evidence type="ECO:0000256" key="3">
    <source>
        <dbReference type="ARBA" id="ARBA00022723"/>
    </source>
</evidence>
<protein>
    <recommendedName>
        <fullName evidence="7">Thioredoxin</fullName>
    </recommendedName>
</protein>
<feature type="domain" description="Thioredoxin" evidence="8">
    <location>
        <begin position="12"/>
        <end position="144"/>
    </location>
</feature>
<dbReference type="Pfam" id="PF21352">
    <property type="entry name" value="Zn_ribbon_Thio2"/>
    <property type="match status" value="1"/>
</dbReference>
<dbReference type="InterPro" id="IPR017937">
    <property type="entry name" value="Thioredoxin_CS"/>
</dbReference>
<evidence type="ECO:0000256" key="5">
    <source>
        <dbReference type="ARBA" id="ARBA00023157"/>
    </source>
</evidence>
<sequence>MSDLVHLNCPHCQVMNRIPQARLVDSPKCGKCKEPLLTGKPLEVNEQNFAALVEASELPVVIDFWAGWCGPCKMMTPIFAEVAAKEAANWRFVKIDTEANQQLAARFAIRSIPSLLVFEKGKEKARQAGVMQAGQLQQWLTSQQ</sequence>
<dbReference type="InterPro" id="IPR005746">
    <property type="entry name" value="Thioredoxin"/>
</dbReference>
<comment type="similarity">
    <text evidence="1">Belongs to the thioredoxin family.</text>
</comment>
<reference evidence="10" key="1">
    <citation type="journal article" date="2019" name="Int. J. Syst. Evol. Microbiol.">
        <title>The Global Catalogue of Microorganisms (GCM) 10K type strain sequencing project: providing services to taxonomists for standard genome sequencing and annotation.</title>
        <authorList>
            <consortium name="The Broad Institute Genomics Platform"/>
            <consortium name="The Broad Institute Genome Sequencing Center for Infectious Disease"/>
            <person name="Wu L."/>
            <person name="Ma J."/>
        </authorList>
    </citation>
    <scope>NUCLEOTIDE SEQUENCE [LARGE SCALE GENOMIC DNA]</scope>
    <source>
        <strain evidence="10">NBRC 100033</strain>
    </source>
</reference>
<dbReference type="NCBIfam" id="TIGR01068">
    <property type="entry name" value="thioredoxin"/>
    <property type="match status" value="1"/>
</dbReference>
<keyword evidence="3" id="KW-0479">Metal-binding</keyword>
<dbReference type="PANTHER" id="PTHR45663:SF40">
    <property type="entry name" value="THIOREDOXIN 2"/>
    <property type="match status" value="1"/>
</dbReference>
<dbReference type="NCBIfam" id="NF008229">
    <property type="entry name" value="PRK10996.1"/>
    <property type="match status" value="1"/>
</dbReference>
<dbReference type="PROSITE" id="PS51352">
    <property type="entry name" value="THIOREDOXIN_2"/>
    <property type="match status" value="1"/>
</dbReference>
<evidence type="ECO:0000256" key="1">
    <source>
        <dbReference type="ARBA" id="ARBA00008987"/>
    </source>
</evidence>
<dbReference type="CDD" id="cd02947">
    <property type="entry name" value="TRX_family"/>
    <property type="match status" value="1"/>
</dbReference>
<dbReference type="InterPro" id="IPR013766">
    <property type="entry name" value="Thioredoxin_domain"/>
</dbReference>
<dbReference type="RefSeq" id="WP_027850885.1">
    <property type="nucleotide sequence ID" value="NZ_BSOR01000079.1"/>
</dbReference>
<keyword evidence="5" id="KW-1015">Disulfide bond</keyword>
<evidence type="ECO:0000256" key="7">
    <source>
        <dbReference type="NCBIfam" id="TIGR01068"/>
    </source>
</evidence>
<evidence type="ECO:0000259" key="8">
    <source>
        <dbReference type="PROSITE" id="PS51352"/>
    </source>
</evidence>